<dbReference type="OrthoDB" id="9995010at2759"/>
<keyword evidence="3" id="KW-1185">Reference proteome</keyword>
<evidence type="ECO:0000313" key="3">
    <source>
        <dbReference type="Proteomes" id="UP000663828"/>
    </source>
</evidence>
<dbReference type="Proteomes" id="UP000663852">
    <property type="component" value="Unassembled WGS sequence"/>
</dbReference>
<reference evidence="2" key="1">
    <citation type="submission" date="2021-02" db="EMBL/GenBank/DDBJ databases">
        <authorList>
            <person name="Nowell W R."/>
        </authorList>
    </citation>
    <scope>NUCLEOTIDE SEQUENCE</scope>
</reference>
<dbReference type="EMBL" id="CAJNOR010000058">
    <property type="protein sequence ID" value="CAF0777824.1"/>
    <property type="molecule type" value="Genomic_DNA"/>
</dbReference>
<evidence type="ECO:0000313" key="2">
    <source>
        <dbReference type="EMBL" id="CAF1165383.1"/>
    </source>
</evidence>
<dbReference type="AlphaFoldDB" id="A0A814TU13"/>
<organism evidence="2 4">
    <name type="scientific">Adineta ricciae</name>
    <name type="common">Rotifer</name>
    <dbReference type="NCBI Taxonomy" id="249248"/>
    <lineage>
        <taxon>Eukaryota</taxon>
        <taxon>Metazoa</taxon>
        <taxon>Spiralia</taxon>
        <taxon>Gnathifera</taxon>
        <taxon>Rotifera</taxon>
        <taxon>Eurotatoria</taxon>
        <taxon>Bdelloidea</taxon>
        <taxon>Adinetida</taxon>
        <taxon>Adinetidae</taxon>
        <taxon>Adineta</taxon>
    </lineage>
</organism>
<proteinExistence type="predicted"/>
<gene>
    <name evidence="2" type="ORF">EDS130_LOCUS23384</name>
    <name evidence="1" type="ORF">XAT740_LOCUS1802</name>
</gene>
<name>A0A814TU13_ADIRI</name>
<evidence type="ECO:0000313" key="4">
    <source>
        <dbReference type="Proteomes" id="UP000663852"/>
    </source>
</evidence>
<dbReference type="EMBL" id="CAJNOJ010000127">
    <property type="protein sequence ID" value="CAF1165383.1"/>
    <property type="molecule type" value="Genomic_DNA"/>
</dbReference>
<sequence length="240" mass="27617">MAAVSKNETYLAYVKQAAVGAFMGSLQFVADKLKCTPHETLQAFFLSKHQDQSLDLTTRMLNDYIQTCCDEFCTTYHDVYIKTSIPLRTALALNGDYYIFSHFNKIFRDSRSELVPGPRHLNCLALYTVRCYMPLLLSTMMRLYQQCSVGGTTSSRDGNWSEAEKNVVRAMLQGLAQTSIDWVNENNKGEELNRMPFACQDNSCNQNWDLFNFSKKEQIVAIENIKKFWDELESQETDRD</sequence>
<dbReference type="Proteomes" id="UP000663828">
    <property type="component" value="Unassembled WGS sequence"/>
</dbReference>
<accession>A0A814TU13</accession>
<evidence type="ECO:0000313" key="1">
    <source>
        <dbReference type="EMBL" id="CAF0777824.1"/>
    </source>
</evidence>
<protein>
    <submittedName>
        <fullName evidence="2">Uncharacterized protein</fullName>
    </submittedName>
</protein>
<comment type="caution">
    <text evidence="2">The sequence shown here is derived from an EMBL/GenBank/DDBJ whole genome shotgun (WGS) entry which is preliminary data.</text>
</comment>